<evidence type="ECO:0000256" key="1">
    <source>
        <dbReference type="SAM" id="MobiDB-lite"/>
    </source>
</evidence>
<accession>A0A1E5PN86</accession>
<keyword evidence="3" id="KW-1185">Reference proteome</keyword>
<comment type="caution">
    <text evidence="2">The sequence shown here is derived from an EMBL/GenBank/DDBJ whole genome shotgun (WGS) entry which is preliminary data.</text>
</comment>
<evidence type="ECO:0000313" key="2">
    <source>
        <dbReference type="EMBL" id="OEJ31009.1"/>
    </source>
</evidence>
<feature type="compositionally biased region" description="Basic and acidic residues" evidence="1">
    <location>
        <begin position="28"/>
        <end position="45"/>
    </location>
</feature>
<reference evidence="2 3" key="1">
    <citation type="submission" date="2016-08" db="EMBL/GenBank/DDBJ databases">
        <title>The complete genome of Streptomyces subrutilus 10-1-1.</title>
        <authorList>
            <person name="Chen X."/>
        </authorList>
    </citation>
    <scope>NUCLEOTIDE SEQUENCE [LARGE SCALE GENOMIC DNA]</scope>
    <source>
        <strain evidence="2 3">10-1-1</strain>
    </source>
</reference>
<gene>
    <name evidence="2" type="ORF">BGK67_06295</name>
</gene>
<dbReference type="Proteomes" id="UP000095705">
    <property type="component" value="Unassembled WGS sequence"/>
</dbReference>
<evidence type="ECO:0000313" key="3">
    <source>
        <dbReference type="Proteomes" id="UP000095705"/>
    </source>
</evidence>
<proteinExistence type="predicted"/>
<feature type="region of interest" description="Disordered" evidence="1">
    <location>
        <begin position="1"/>
        <end position="48"/>
    </location>
</feature>
<dbReference type="AlphaFoldDB" id="A0A1E5PN86"/>
<organism evidence="2 3">
    <name type="scientific">Streptomyces subrutilus</name>
    <dbReference type="NCBI Taxonomy" id="36818"/>
    <lineage>
        <taxon>Bacteria</taxon>
        <taxon>Bacillati</taxon>
        <taxon>Actinomycetota</taxon>
        <taxon>Actinomycetes</taxon>
        <taxon>Kitasatosporales</taxon>
        <taxon>Streptomycetaceae</taxon>
        <taxon>Streptomyces</taxon>
    </lineage>
</organism>
<dbReference type="EMBL" id="MEHK01000001">
    <property type="protein sequence ID" value="OEJ31009.1"/>
    <property type="molecule type" value="Genomic_DNA"/>
</dbReference>
<dbReference type="RefSeq" id="WP_069919155.1">
    <property type="nucleotide sequence ID" value="NZ_MEHK01000001.1"/>
</dbReference>
<name>A0A1E5PN86_9ACTN</name>
<feature type="compositionally biased region" description="Basic and acidic residues" evidence="1">
    <location>
        <begin position="1"/>
        <end position="15"/>
    </location>
</feature>
<protein>
    <submittedName>
        <fullName evidence="2">Uncharacterized protein</fullName>
    </submittedName>
</protein>
<sequence>MFHNTNEKAVFRESIEASSGDPLGTFESARHLSDRDSRMPGHVGKDNSVPTVVTLQKILSDQPGRTDAQTQSSRYASEITARLGQHGLQCTERE</sequence>